<dbReference type="HOGENOM" id="CLU_011409_5_1_1"/>
<dbReference type="InterPro" id="IPR052360">
    <property type="entry name" value="Transcr_Regulatory_Proteins"/>
</dbReference>
<dbReference type="GeneID" id="19235663"/>
<evidence type="ECO:0000256" key="5">
    <source>
        <dbReference type="ARBA" id="ARBA00023163"/>
    </source>
</evidence>
<dbReference type="Pfam" id="PF11951">
    <property type="entry name" value="Fungal_trans_2"/>
    <property type="match status" value="1"/>
</dbReference>
<evidence type="ECO:0000256" key="6">
    <source>
        <dbReference type="ARBA" id="ARBA00023242"/>
    </source>
</evidence>
<dbReference type="AlphaFoldDB" id="U1GHL9"/>
<evidence type="ECO:0000256" key="1">
    <source>
        <dbReference type="ARBA" id="ARBA00022723"/>
    </source>
</evidence>
<gene>
    <name evidence="7" type="ORF">EPUS_00602</name>
</gene>
<dbReference type="eggNOG" id="ENOG502SND8">
    <property type="taxonomic scope" value="Eukaryota"/>
</dbReference>
<dbReference type="OMA" id="HFYCVEA"/>
<proteinExistence type="predicted"/>
<dbReference type="InterPro" id="IPR021858">
    <property type="entry name" value="Fun_TF"/>
</dbReference>
<keyword evidence="3" id="KW-0805">Transcription regulation</keyword>
<dbReference type="OrthoDB" id="3598904at2759"/>
<accession>U1GHL9</accession>
<dbReference type="RefSeq" id="XP_007802822.1">
    <property type="nucleotide sequence ID" value="XM_007804631.1"/>
</dbReference>
<reference evidence="8" key="1">
    <citation type="journal article" date="2014" name="BMC Genomics">
        <title>Genome characteristics reveal the impact of lichenization on lichen-forming fungus Endocarpon pusillum Hedwig (Verrucariales, Ascomycota).</title>
        <authorList>
            <person name="Wang Y.-Y."/>
            <person name="Liu B."/>
            <person name="Zhang X.-Y."/>
            <person name="Zhou Q.-M."/>
            <person name="Zhang T."/>
            <person name="Li H."/>
            <person name="Yu Y.-F."/>
            <person name="Zhang X.-L."/>
            <person name="Hao X.-Y."/>
            <person name="Wang M."/>
            <person name="Wang L."/>
            <person name="Wei J.-C."/>
        </authorList>
    </citation>
    <scope>NUCLEOTIDE SEQUENCE [LARGE SCALE GENOMIC DNA]</scope>
    <source>
        <strain evidence="8">Z07020 / HMAS-L-300199</strain>
    </source>
</reference>
<protein>
    <submittedName>
        <fullName evidence="7">Uncharacterized protein</fullName>
    </submittedName>
</protein>
<dbReference type="GO" id="GO:0046872">
    <property type="term" value="F:metal ion binding"/>
    <property type="evidence" value="ECO:0007669"/>
    <property type="project" value="UniProtKB-KW"/>
</dbReference>
<sequence length="475" mass="53410">MPLAAITSYSIPFKIPGSQKDRQKLHYFCVQAASDLSGNLCSGADFWSNTVLRCSHEEPVVRHALIALSSIHLDLVTSDCPEGQGFGNELTSVESLLQYNKAIHQLRTYLSSRERPSVKVALICSALFYCFESTRGEYDSALGHLRNGLTILRDAMARRKSEAHTTESKDEPEDLQPLEHFFTRLDLQATAFDEGRVPLLEFTSLDERTGLKPIVATDIFQNLYEAQLALDKLRNQAWRFCTINAPFKHVQPEKLPAHVVQEKKQLVSQFKHWSSALEALWLQQDSDSCQRSEIQTFQESATMLKVLHRTAQMLILANFPHDYSIFGSTPNERGREIISLIESLRLTDPSRRTYSCEVGVLAPLSMLGSSCKDPQVCGKAMMLLAASRRREGLVDAQMVVQVARRILMLRTGRQVDLTPKVDEPMRQTADTVIDDIAMKLWVSDSMDLAQDGSYAAPRIAKMFGSAVKLFNVNLR</sequence>
<evidence type="ECO:0000256" key="3">
    <source>
        <dbReference type="ARBA" id="ARBA00023015"/>
    </source>
</evidence>
<dbReference type="PANTHER" id="PTHR36206:SF12">
    <property type="entry name" value="ASPERCRYPTIN BIOSYNTHESIS CLUSTER-SPECIFIC TRANSCRIPTION REGULATOR ATNN-RELATED"/>
    <property type="match status" value="1"/>
</dbReference>
<keyword evidence="2" id="KW-0862">Zinc</keyword>
<evidence type="ECO:0000313" key="7">
    <source>
        <dbReference type="EMBL" id="ERF71613.1"/>
    </source>
</evidence>
<evidence type="ECO:0000256" key="4">
    <source>
        <dbReference type="ARBA" id="ARBA00023125"/>
    </source>
</evidence>
<evidence type="ECO:0000313" key="8">
    <source>
        <dbReference type="Proteomes" id="UP000019373"/>
    </source>
</evidence>
<organism evidence="7 8">
    <name type="scientific">Endocarpon pusillum (strain Z07020 / HMAS-L-300199)</name>
    <name type="common">Lichen-forming fungus</name>
    <dbReference type="NCBI Taxonomy" id="1263415"/>
    <lineage>
        <taxon>Eukaryota</taxon>
        <taxon>Fungi</taxon>
        <taxon>Dikarya</taxon>
        <taxon>Ascomycota</taxon>
        <taxon>Pezizomycotina</taxon>
        <taxon>Eurotiomycetes</taxon>
        <taxon>Chaetothyriomycetidae</taxon>
        <taxon>Verrucariales</taxon>
        <taxon>Verrucariaceae</taxon>
        <taxon>Endocarpon</taxon>
    </lineage>
</organism>
<keyword evidence="6" id="KW-0539">Nucleus</keyword>
<keyword evidence="1" id="KW-0479">Metal-binding</keyword>
<keyword evidence="5" id="KW-0804">Transcription</keyword>
<name>U1GHL9_ENDPU</name>
<dbReference type="GO" id="GO:0003677">
    <property type="term" value="F:DNA binding"/>
    <property type="evidence" value="ECO:0007669"/>
    <property type="project" value="UniProtKB-KW"/>
</dbReference>
<dbReference type="EMBL" id="KE721204">
    <property type="protein sequence ID" value="ERF71613.1"/>
    <property type="molecule type" value="Genomic_DNA"/>
</dbReference>
<dbReference type="Proteomes" id="UP000019373">
    <property type="component" value="Unassembled WGS sequence"/>
</dbReference>
<dbReference type="PANTHER" id="PTHR36206">
    <property type="entry name" value="ASPERCRYPTIN BIOSYNTHESIS CLUSTER-SPECIFIC TRANSCRIPTION REGULATOR ATNN-RELATED"/>
    <property type="match status" value="1"/>
</dbReference>
<evidence type="ECO:0000256" key="2">
    <source>
        <dbReference type="ARBA" id="ARBA00022833"/>
    </source>
</evidence>
<keyword evidence="8" id="KW-1185">Reference proteome</keyword>
<keyword evidence="4" id="KW-0238">DNA-binding</keyword>